<evidence type="ECO:0000313" key="2">
    <source>
        <dbReference type="Proteomes" id="UP001229421"/>
    </source>
</evidence>
<evidence type="ECO:0000313" key="1">
    <source>
        <dbReference type="EMBL" id="KAK1416540.1"/>
    </source>
</evidence>
<protein>
    <submittedName>
        <fullName evidence="1">Uncharacterized protein</fullName>
    </submittedName>
</protein>
<dbReference type="PANTHER" id="PTHR35497:SF1">
    <property type="entry name" value="ACYL-UDP-N-ACETYLGLUCOSAMINE O-ACYLTRANSFERASE"/>
    <property type="match status" value="1"/>
</dbReference>
<accession>A0AAD8K518</accession>
<keyword evidence="2" id="KW-1185">Reference proteome</keyword>
<comment type="caution">
    <text evidence="1">The sequence shown here is derived from an EMBL/GenBank/DDBJ whole genome shotgun (WGS) entry which is preliminary data.</text>
</comment>
<dbReference type="EMBL" id="JAUHHV010000008">
    <property type="protein sequence ID" value="KAK1416540.1"/>
    <property type="molecule type" value="Genomic_DNA"/>
</dbReference>
<organism evidence="1 2">
    <name type="scientific">Tagetes erecta</name>
    <name type="common">African marigold</name>
    <dbReference type="NCBI Taxonomy" id="13708"/>
    <lineage>
        <taxon>Eukaryota</taxon>
        <taxon>Viridiplantae</taxon>
        <taxon>Streptophyta</taxon>
        <taxon>Embryophyta</taxon>
        <taxon>Tracheophyta</taxon>
        <taxon>Spermatophyta</taxon>
        <taxon>Magnoliopsida</taxon>
        <taxon>eudicotyledons</taxon>
        <taxon>Gunneridae</taxon>
        <taxon>Pentapetalae</taxon>
        <taxon>asterids</taxon>
        <taxon>campanulids</taxon>
        <taxon>Asterales</taxon>
        <taxon>Asteraceae</taxon>
        <taxon>Asteroideae</taxon>
        <taxon>Heliantheae alliance</taxon>
        <taxon>Tageteae</taxon>
        <taxon>Tagetes</taxon>
    </lineage>
</organism>
<dbReference type="AlphaFoldDB" id="A0AAD8K518"/>
<name>A0AAD8K518_TARER</name>
<dbReference type="Proteomes" id="UP001229421">
    <property type="component" value="Unassembled WGS sequence"/>
</dbReference>
<proteinExistence type="predicted"/>
<dbReference type="PANTHER" id="PTHR35497">
    <property type="entry name" value="ACYL-UDP-N-ACETYLGLUCOSAMINE O-ACYLTRANSFERASE"/>
    <property type="match status" value="1"/>
</dbReference>
<sequence length="163" mass="18695">MLPGKNVATLLNMKTGRIVCSSRNLSGAFHVFHISCLIHWLLLCESEVYTKQFVAPQVKRKYRRKKGPKSKKDVKKQIYSSFCPECQGTGIDINGDELEKPTVSLSEMFKYKMKASDGHKEYIKSPELLQNCSTGFYFPSECEEEMQENVSALKLLRFYHAVE</sequence>
<gene>
    <name evidence="1" type="ORF">QVD17_32331</name>
</gene>
<reference evidence="1" key="1">
    <citation type="journal article" date="2023" name="bioRxiv">
        <title>Improved chromosome-level genome assembly for marigold (Tagetes erecta).</title>
        <authorList>
            <person name="Jiang F."/>
            <person name="Yuan L."/>
            <person name="Wang S."/>
            <person name="Wang H."/>
            <person name="Xu D."/>
            <person name="Wang A."/>
            <person name="Fan W."/>
        </authorList>
    </citation>
    <scope>NUCLEOTIDE SEQUENCE</scope>
    <source>
        <strain evidence="1">WSJ</strain>
        <tissue evidence="1">Leaf</tissue>
    </source>
</reference>